<dbReference type="Proteomes" id="UP000799536">
    <property type="component" value="Unassembled WGS sequence"/>
</dbReference>
<name>A0A9P4JHQ2_9PLEO</name>
<proteinExistence type="predicted"/>
<evidence type="ECO:0000259" key="2">
    <source>
        <dbReference type="PROSITE" id="PS50097"/>
    </source>
</evidence>
<accession>A0A9P4JHQ2</accession>
<dbReference type="PANTHER" id="PTHR47843">
    <property type="entry name" value="BTB DOMAIN-CONTAINING PROTEIN-RELATED"/>
    <property type="match status" value="1"/>
</dbReference>
<organism evidence="3 4">
    <name type="scientific">Delitschia confertaspora ATCC 74209</name>
    <dbReference type="NCBI Taxonomy" id="1513339"/>
    <lineage>
        <taxon>Eukaryota</taxon>
        <taxon>Fungi</taxon>
        <taxon>Dikarya</taxon>
        <taxon>Ascomycota</taxon>
        <taxon>Pezizomycotina</taxon>
        <taxon>Dothideomycetes</taxon>
        <taxon>Pleosporomycetidae</taxon>
        <taxon>Pleosporales</taxon>
        <taxon>Delitschiaceae</taxon>
        <taxon>Delitschia</taxon>
    </lineage>
</organism>
<dbReference type="PROSITE" id="PS50097">
    <property type="entry name" value="BTB"/>
    <property type="match status" value="1"/>
</dbReference>
<dbReference type="SMART" id="SM00225">
    <property type="entry name" value="BTB"/>
    <property type="match status" value="1"/>
</dbReference>
<dbReference type="InterPro" id="IPR000210">
    <property type="entry name" value="BTB/POZ_dom"/>
</dbReference>
<dbReference type="EMBL" id="ML994238">
    <property type="protein sequence ID" value="KAF2197419.1"/>
    <property type="molecule type" value="Genomic_DNA"/>
</dbReference>
<evidence type="ECO:0000313" key="4">
    <source>
        <dbReference type="Proteomes" id="UP000799536"/>
    </source>
</evidence>
<dbReference type="InterPro" id="IPR011333">
    <property type="entry name" value="SKP1/BTB/POZ_sf"/>
</dbReference>
<dbReference type="AlphaFoldDB" id="A0A9P4JHQ2"/>
<feature type="domain" description="BTB" evidence="2">
    <location>
        <begin position="34"/>
        <end position="103"/>
    </location>
</feature>
<comment type="caution">
    <text evidence="3">The sequence shown here is derived from an EMBL/GenBank/DDBJ whole genome shotgun (WGS) entry which is preliminary data.</text>
</comment>
<dbReference type="Pfam" id="PF00651">
    <property type="entry name" value="BTB"/>
    <property type="match status" value="1"/>
</dbReference>
<dbReference type="Gene3D" id="3.30.710.10">
    <property type="entry name" value="Potassium Channel Kv1.1, Chain A"/>
    <property type="match status" value="1"/>
</dbReference>
<dbReference type="SUPFAM" id="SSF54695">
    <property type="entry name" value="POZ domain"/>
    <property type="match status" value="1"/>
</dbReference>
<dbReference type="PANTHER" id="PTHR47843:SF2">
    <property type="entry name" value="BTB DOMAIN-CONTAINING PROTEIN"/>
    <property type="match status" value="1"/>
</dbReference>
<dbReference type="CDD" id="cd18186">
    <property type="entry name" value="BTB_POZ_ZBTB_KLHL-like"/>
    <property type="match status" value="1"/>
</dbReference>
<dbReference type="OrthoDB" id="194443at2759"/>
<gene>
    <name evidence="3" type="ORF">GQ43DRAFT_424653</name>
</gene>
<keyword evidence="4" id="KW-1185">Reference proteome</keyword>
<sequence>MMARLPTTLPPPYSSTGIHSNSPSNLLELESVTTTTTLVIGPKSTKFRLHRSLLTQHSSYFRAALTGPFLESVTQTIELPDLHVNIFSLFVTWLYTGSITPVPFKDGKPAYYILLNLYILADRLCTEGLRNSVVDLVARLADRTNSVLTPSDIRILYERILDTAPLRALVLDLFAFKKTEKLLGTHPDSWHAQFLRDLVVHLKKPYRQAILRHELCPWVPGIWHAGWACERCRRILAPRFAGVACRSCARAWCTECVGREEDVAKWEDGMVPRGGNLVAVNDEIGEKVGLVSDGAEAGAGTREVVRREVCKPWRGSRCRFYHEHRDTKRCAEVFEGR</sequence>
<feature type="region of interest" description="Disordered" evidence="1">
    <location>
        <begin position="1"/>
        <end position="20"/>
    </location>
</feature>
<protein>
    <recommendedName>
        <fullName evidence="2">BTB domain-containing protein</fullName>
    </recommendedName>
</protein>
<evidence type="ECO:0000313" key="3">
    <source>
        <dbReference type="EMBL" id="KAF2197419.1"/>
    </source>
</evidence>
<evidence type="ECO:0000256" key="1">
    <source>
        <dbReference type="SAM" id="MobiDB-lite"/>
    </source>
</evidence>
<reference evidence="3" key="1">
    <citation type="journal article" date="2020" name="Stud. Mycol.">
        <title>101 Dothideomycetes genomes: a test case for predicting lifestyles and emergence of pathogens.</title>
        <authorList>
            <person name="Haridas S."/>
            <person name="Albert R."/>
            <person name="Binder M."/>
            <person name="Bloem J."/>
            <person name="Labutti K."/>
            <person name="Salamov A."/>
            <person name="Andreopoulos B."/>
            <person name="Baker S."/>
            <person name="Barry K."/>
            <person name="Bills G."/>
            <person name="Bluhm B."/>
            <person name="Cannon C."/>
            <person name="Castanera R."/>
            <person name="Culley D."/>
            <person name="Daum C."/>
            <person name="Ezra D."/>
            <person name="Gonzalez J."/>
            <person name="Henrissat B."/>
            <person name="Kuo A."/>
            <person name="Liang C."/>
            <person name="Lipzen A."/>
            <person name="Lutzoni F."/>
            <person name="Magnuson J."/>
            <person name="Mondo S."/>
            <person name="Nolan M."/>
            <person name="Ohm R."/>
            <person name="Pangilinan J."/>
            <person name="Park H.-J."/>
            <person name="Ramirez L."/>
            <person name="Alfaro M."/>
            <person name="Sun H."/>
            <person name="Tritt A."/>
            <person name="Yoshinaga Y."/>
            <person name="Zwiers L.-H."/>
            <person name="Turgeon B."/>
            <person name="Goodwin S."/>
            <person name="Spatafora J."/>
            <person name="Crous P."/>
            <person name="Grigoriev I."/>
        </authorList>
    </citation>
    <scope>NUCLEOTIDE SEQUENCE</scope>
    <source>
        <strain evidence="3">ATCC 74209</strain>
    </source>
</reference>